<reference evidence="2 3" key="2">
    <citation type="submission" date="2018-11" db="EMBL/GenBank/DDBJ databases">
        <authorList>
            <consortium name="Pathogen Informatics"/>
        </authorList>
    </citation>
    <scope>NUCLEOTIDE SEQUENCE [LARGE SCALE GENOMIC DNA]</scope>
</reference>
<keyword evidence="3" id="KW-1185">Reference proteome</keyword>
<protein>
    <submittedName>
        <fullName evidence="4">Ig-like domain-containing protein</fullName>
    </submittedName>
</protein>
<evidence type="ECO:0000313" key="4">
    <source>
        <dbReference type="WBParaSite" id="GPUH_0000616601-mRNA-1"/>
    </source>
</evidence>
<reference evidence="4" key="1">
    <citation type="submission" date="2016-06" db="UniProtKB">
        <authorList>
            <consortium name="WormBaseParasite"/>
        </authorList>
    </citation>
    <scope>IDENTIFICATION</scope>
</reference>
<accession>A0A183DBR7</accession>
<dbReference type="InterPro" id="IPR013783">
    <property type="entry name" value="Ig-like_fold"/>
</dbReference>
<dbReference type="Pfam" id="PF13927">
    <property type="entry name" value="Ig_3"/>
    <property type="match status" value="1"/>
</dbReference>
<dbReference type="SUPFAM" id="SSF48726">
    <property type="entry name" value="Immunoglobulin"/>
    <property type="match status" value="1"/>
</dbReference>
<evidence type="ECO:0000313" key="2">
    <source>
        <dbReference type="EMBL" id="VDK53625.1"/>
    </source>
</evidence>
<dbReference type="InterPro" id="IPR007110">
    <property type="entry name" value="Ig-like_dom"/>
</dbReference>
<dbReference type="Gene3D" id="2.60.40.10">
    <property type="entry name" value="Immunoglobulins"/>
    <property type="match status" value="1"/>
</dbReference>
<gene>
    <name evidence="2" type="ORF">GPUH_LOCUS6158</name>
</gene>
<proteinExistence type="predicted"/>
<evidence type="ECO:0000259" key="1">
    <source>
        <dbReference type="PROSITE" id="PS50835"/>
    </source>
</evidence>
<dbReference type="Proteomes" id="UP000271098">
    <property type="component" value="Unassembled WGS sequence"/>
</dbReference>
<evidence type="ECO:0000313" key="3">
    <source>
        <dbReference type="Proteomes" id="UP000271098"/>
    </source>
</evidence>
<feature type="domain" description="Ig-like" evidence="1">
    <location>
        <begin position="1"/>
        <end position="67"/>
    </location>
</feature>
<dbReference type="EMBL" id="UYRT01014030">
    <property type="protein sequence ID" value="VDK53625.1"/>
    <property type="molecule type" value="Genomic_DNA"/>
</dbReference>
<dbReference type="WBParaSite" id="GPUH_0000616601-mRNA-1">
    <property type="protein sequence ID" value="GPUH_0000616601-mRNA-1"/>
    <property type="gene ID" value="GPUH_0000616601"/>
</dbReference>
<dbReference type="InterPro" id="IPR036179">
    <property type="entry name" value="Ig-like_dom_sf"/>
</dbReference>
<dbReference type="PROSITE" id="PS50835">
    <property type="entry name" value="IG_LIKE"/>
    <property type="match status" value="1"/>
</dbReference>
<organism evidence="4">
    <name type="scientific">Gongylonema pulchrum</name>
    <dbReference type="NCBI Taxonomy" id="637853"/>
    <lineage>
        <taxon>Eukaryota</taxon>
        <taxon>Metazoa</taxon>
        <taxon>Ecdysozoa</taxon>
        <taxon>Nematoda</taxon>
        <taxon>Chromadorea</taxon>
        <taxon>Rhabditida</taxon>
        <taxon>Spirurina</taxon>
        <taxon>Spiruromorpha</taxon>
        <taxon>Spiruroidea</taxon>
        <taxon>Gongylonematidae</taxon>
        <taxon>Gongylonema</taxon>
    </lineage>
</organism>
<name>A0A183DBR7_9BILA</name>
<sequence length="96" mass="10501">MKGVTAELRCVASAVPEPLWAWTGPSGTIYADGSKYILDTHSLSTTLIVRSLSGHDFGKYSCTADNGIGPPDRADLLLVEICELAVLLHWLFQYFE</sequence>
<dbReference type="OrthoDB" id="428111at2759"/>
<dbReference type="AlphaFoldDB" id="A0A183DBR7"/>